<dbReference type="PANTHER" id="PTHR47572">
    <property type="entry name" value="LIPOPROTEIN-RELATED"/>
    <property type="match status" value="1"/>
</dbReference>
<keyword evidence="3" id="KW-1185">Reference proteome</keyword>
<dbReference type="InterPro" id="IPR051262">
    <property type="entry name" value="SMP-30/CGR1_Lactonase"/>
</dbReference>
<dbReference type="EMBL" id="JBHRUV010000005">
    <property type="protein sequence ID" value="MFC3264964.1"/>
    <property type="molecule type" value="Genomic_DNA"/>
</dbReference>
<dbReference type="Pfam" id="PF08450">
    <property type="entry name" value="SGL"/>
    <property type="match status" value="1"/>
</dbReference>
<comment type="caution">
    <text evidence="2">The sequence shown here is derived from an EMBL/GenBank/DDBJ whole genome shotgun (WGS) entry which is preliminary data.</text>
</comment>
<accession>A0ABV7LBB4</accession>
<dbReference type="InterPro" id="IPR013658">
    <property type="entry name" value="SGL"/>
</dbReference>
<reference evidence="3" key="1">
    <citation type="journal article" date="2019" name="Int. J. Syst. Evol. Microbiol.">
        <title>The Global Catalogue of Microorganisms (GCM) 10K type strain sequencing project: providing services to taxonomists for standard genome sequencing and annotation.</title>
        <authorList>
            <consortium name="The Broad Institute Genomics Platform"/>
            <consortium name="The Broad Institute Genome Sequencing Center for Infectious Disease"/>
            <person name="Wu L."/>
            <person name="Ma J."/>
        </authorList>
    </citation>
    <scope>NUCLEOTIDE SEQUENCE [LARGE SCALE GENOMIC DNA]</scope>
    <source>
        <strain evidence="3">CCM 7941</strain>
    </source>
</reference>
<dbReference type="InterPro" id="IPR011042">
    <property type="entry name" value="6-blade_b-propeller_TolB-like"/>
</dbReference>
<dbReference type="InterPro" id="IPR005511">
    <property type="entry name" value="SMP-30"/>
</dbReference>
<gene>
    <name evidence="2" type="ORF">ACFOEX_01140</name>
</gene>
<proteinExistence type="predicted"/>
<evidence type="ECO:0000313" key="3">
    <source>
        <dbReference type="Proteomes" id="UP001595536"/>
    </source>
</evidence>
<evidence type="ECO:0000259" key="1">
    <source>
        <dbReference type="Pfam" id="PF08450"/>
    </source>
</evidence>
<dbReference type="RefSeq" id="WP_376828611.1">
    <property type="nucleotide sequence ID" value="NZ_JBHLWR010000004.1"/>
</dbReference>
<dbReference type="PANTHER" id="PTHR47572:SF5">
    <property type="entry name" value="BLR2277 PROTEIN"/>
    <property type="match status" value="1"/>
</dbReference>
<dbReference type="PRINTS" id="PR01790">
    <property type="entry name" value="SMP30FAMILY"/>
</dbReference>
<dbReference type="Proteomes" id="UP001595536">
    <property type="component" value="Unassembled WGS sequence"/>
</dbReference>
<organism evidence="2 3">
    <name type="scientific">Camelimonas abortus</name>
    <dbReference type="NCBI Taxonomy" id="1017184"/>
    <lineage>
        <taxon>Bacteria</taxon>
        <taxon>Pseudomonadati</taxon>
        <taxon>Pseudomonadota</taxon>
        <taxon>Alphaproteobacteria</taxon>
        <taxon>Hyphomicrobiales</taxon>
        <taxon>Chelatococcaceae</taxon>
        <taxon>Camelimonas</taxon>
    </lineage>
</organism>
<sequence length="325" mass="34401">MLRDAPGADGDREEKSVSKAELELVAEGLEFPEGPVAMSDGSVILVEIRRKTLTRVKPDGRVEVIAELGGGPNGAAIGPDGAVYVTNNGGFNWVTRPDGTLAPHGVPADYPGGSIQRVDLKTGKVTTLYTEGGGRALRGPNDLVFDAAGGFWFTDLGKADDERMDIGHLYYAKPDGSMIVKARSGLMTPNGVGLSPDGRTVWVAETRTSRVWGFSITGPGQIGGSTDRFAAQHRVLGPLPGYQLLDSLAVEADGRVCVATIANGGITVFNPQDGSFGHVAVPDAITTNICFGGPDMRDAWITASSTGRLYRRRWPRPGLKLHFNA</sequence>
<dbReference type="Gene3D" id="2.120.10.30">
    <property type="entry name" value="TolB, C-terminal domain"/>
    <property type="match status" value="1"/>
</dbReference>
<name>A0ABV7LBB4_9HYPH</name>
<feature type="domain" description="SMP-30/Gluconolactonase/LRE-like region" evidence="1">
    <location>
        <begin position="31"/>
        <end position="304"/>
    </location>
</feature>
<dbReference type="SUPFAM" id="SSF63829">
    <property type="entry name" value="Calcium-dependent phosphotriesterase"/>
    <property type="match status" value="1"/>
</dbReference>
<protein>
    <submittedName>
        <fullName evidence="2">SMP-30/gluconolactonase/LRE family protein</fullName>
    </submittedName>
</protein>
<evidence type="ECO:0000313" key="2">
    <source>
        <dbReference type="EMBL" id="MFC3264964.1"/>
    </source>
</evidence>